<proteinExistence type="inferred from homology"/>
<evidence type="ECO:0000256" key="9">
    <source>
        <dbReference type="ARBA" id="ARBA00023136"/>
    </source>
</evidence>
<evidence type="ECO:0000256" key="8">
    <source>
        <dbReference type="ARBA" id="ARBA00023128"/>
    </source>
</evidence>
<dbReference type="Gene3D" id="1.50.40.10">
    <property type="entry name" value="Mitochondrial carrier domain"/>
    <property type="match status" value="1"/>
</dbReference>
<dbReference type="Proteomes" id="UP000030745">
    <property type="component" value="Unassembled WGS sequence"/>
</dbReference>
<accession>A0A067BI24</accession>
<protein>
    <submittedName>
        <fullName evidence="12">Uncharacterized protein</fullName>
    </submittedName>
</protein>
<organism evidence="12 13">
    <name type="scientific">Saprolegnia parasitica (strain CBS 223.65)</name>
    <dbReference type="NCBI Taxonomy" id="695850"/>
    <lineage>
        <taxon>Eukaryota</taxon>
        <taxon>Sar</taxon>
        <taxon>Stramenopiles</taxon>
        <taxon>Oomycota</taxon>
        <taxon>Saprolegniomycetes</taxon>
        <taxon>Saprolegniales</taxon>
        <taxon>Saprolegniaceae</taxon>
        <taxon>Saprolegnia</taxon>
    </lineage>
</organism>
<dbReference type="InterPro" id="IPR045315">
    <property type="entry name" value="Mtm1-like"/>
</dbReference>
<dbReference type="SUPFAM" id="SSF103506">
    <property type="entry name" value="Mitochondrial carrier"/>
    <property type="match status" value="1"/>
</dbReference>
<keyword evidence="13" id="KW-1185">Reference proteome</keyword>
<feature type="repeat" description="Solcar" evidence="10">
    <location>
        <begin position="1"/>
        <end position="67"/>
    </location>
</feature>
<keyword evidence="4 10" id="KW-0812">Transmembrane</keyword>
<comment type="similarity">
    <text evidence="2 11">Belongs to the mitochondrial carrier (TC 2.A.29) family.</text>
</comment>
<dbReference type="Pfam" id="PF00153">
    <property type="entry name" value="Mito_carr"/>
    <property type="match status" value="1"/>
</dbReference>
<evidence type="ECO:0000256" key="7">
    <source>
        <dbReference type="ARBA" id="ARBA00022989"/>
    </source>
</evidence>
<evidence type="ECO:0000256" key="2">
    <source>
        <dbReference type="ARBA" id="ARBA00006375"/>
    </source>
</evidence>
<reference evidence="12 13" key="1">
    <citation type="journal article" date="2013" name="PLoS Genet.">
        <title>Distinctive expansion of potential virulence genes in the genome of the oomycete fish pathogen Saprolegnia parasitica.</title>
        <authorList>
            <person name="Jiang R.H."/>
            <person name="de Bruijn I."/>
            <person name="Haas B.J."/>
            <person name="Belmonte R."/>
            <person name="Lobach L."/>
            <person name="Christie J."/>
            <person name="van den Ackerveken G."/>
            <person name="Bottin A."/>
            <person name="Bulone V."/>
            <person name="Diaz-Moreno S.M."/>
            <person name="Dumas B."/>
            <person name="Fan L."/>
            <person name="Gaulin E."/>
            <person name="Govers F."/>
            <person name="Grenville-Briggs L.J."/>
            <person name="Horner N.R."/>
            <person name="Levin J.Z."/>
            <person name="Mammella M."/>
            <person name="Meijer H.J."/>
            <person name="Morris P."/>
            <person name="Nusbaum C."/>
            <person name="Oome S."/>
            <person name="Phillips A.J."/>
            <person name="van Rooyen D."/>
            <person name="Rzeszutek E."/>
            <person name="Saraiva M."/>
            <person name="Secombes C.J."/>
            <person name="Seidl M.F."/>
            <person name="Snel B."/>
            <person name="Stassen J.H."/>
            <person name="Sykes S."/>
            <person name="Tripathy S."/>
            <person name="van den Berg H."/>
            <person name="Vega-Arreguin J.C."/>
            <person name="Wawra S."/>
            <person name="Young S.K."/>
            <person name="Zeng Q."/>
            <person name="Dieguez-Uribeondo J."/>
            <person name="Russ C."/>
            <person name="Tyler B.M."/>
            <person name="van West P."/>
        </authorList>
    </citation>
    <scope>NUCLEOTIDE SEQUENCE [LARGE SCALE GENOMIC DNA]</scope>
    <source>
        <strain evidence="12 13">CBS 223.65</strain>
    </source>
</reference>
<evidence type="ECO:0000256" key="4">
    <source>
        <dbReference type="ARBA" id="ARBA00022692"/>
    </source>
</evidence>
<dbReference type="PANTHER" id="PTHR45760:SF2">
    <property type="entry name" value="FI19922P1-RELATED"/>
    <property type="match status" value="1"/>
</dbReference>
<evidence type="ECO:0000313" key="12">
    <source>
        <dbReference type="EMBL" id="KDO16385.1"/>
    </source>
</evidence>
<keyword evidence="5" id="KW-0677">Repeat</keyword>
<dbReference type="RefSeq" id="XP_012212906.1">
    <property type="nucleotide sequence ID" value="XM_012357516.1"/>
</dbReference>
<dbReference type="OrthoDB" id="1747031at2759"/>
<dbReference type="GeneID" id="24139613"/>
<dbReference type="InterPro" id="IPR023395">
    <property type="entry name" value="MCP_dom_sf"/>
</dbReference>
<dbReference type="PROSITE" id="PS50920">
    <property type="entry name" value="SOLCAR"/>
    <property type="match status" value="1"/>
</dbReference>
<keyword evidence="9 10" id="KW-0472">Membrane</keyword>
<dbReference type="AlphaFoldDB" id="A0A067BI24"/>
<dbReference type="EMBL" id="KK584154">
    <property type="protein sequence ID" value="KDO16385.1"/>
    <property type="molecule type" value="Genomic_DNA"/>
</dbReference>
<name>A0A067BI24_SAPPC</name>
<dbReference type="VEuPathDB" id="FungiDB:SPRG_18087"/>
<keyword evidence="7" id="KW-1133">Transmembrane helix</keyword>
<sequence length="72" mass="7540">MAGAIAATVTTPFDVDGSLNLSTTQVLRRLVRTQGPAAVMTGLSARLAKIVPSCAIMISSYEVGKRYLGLDN</sequence>
<dbReference type="GO" id="GO:1990542">
    <property type="term" value="P:mitochondrial transmembrane transport"/>
    <property type="evidence" value="ECO:0007669"/>
    <property type="project" value="InterPro"/>
</dbReference>
<evidence type="ECO:0000256" key="3">
    <source>
        <dbReference type="ARBA" id="ARBA00022448"/>
    </source>
</evidence>
<evidence type="ECO:0000256" key="1">
    <source>
        <dbReference type="ARBA" id="ARBA00004448"/>
    </source>
</evidence>
<dbReference type="InterPro" id="IPR018108">
    <property type="entry name" value="MCP_transmembrane"/>
</dbReference>
<evidence type="ECO:0000256" key="6">
    <source>
        <dbReference type="ARBA" id="ARBA00022792"/>
    </source>
</evidence>
<keyword evidence="3 11" id="KW-0813">Transport</keyword>
<evidence type="ECO:0000256" key="11">
    <source>
        <dbReference type="RuleBase" id="RU000488"/>
    </source>
</evidence>
<dbReference type="KEGG" id="spar:SPRG_18087"/>
<dbReference type="PANTHER" id="PTHR45760">
    <property type="entry name" value="FI19922P1-RELATED"/>
    <property type="match status" value="1"/>
</dbReference>
<comment type="subcellular location">
    <subcellularLocation>
        <location evidence="1">Mitochondrion inner membrane</location>
        <topology evidence="1">Multi-pass membrane protein</topology>
    </subcellularLocation>
</comment>
<evidence type="ECO:0000313" key="13">
    <source>
        <dbReference type="Proteomes" id="UP000030745"/>
    </source>
</evidence>
<evidence type="ECO:0000256" key="5">
    <source>
        <dbReference type="ARBA" id="ARBA00022737"/>
    </source>
</evidence>
<keyword evidence="6" id="KW-0999">Mitochondrion inner membrane</keyword>
<keyword evidence="8" id="KW-0496">Mitochondrion</keyword>
<gene>
    <name evidence="12" type="ORF">SPRG_18087</name>
</gene>
<dbReference type="GO" id="GO:0005743">
    <property type="term" value="C:mitochondrial inner membrane"/>
    <property type="evidence" value="ECO:0007669"/>
    <property type="project" value="UniProtKB-SubCell"/>
</dbReference>
<evidence type="ECO:0000256" key="10">
    <source>
        <dbReference type="PROSITE-ProRule" id="PRU00282"/>
    </source>
</evidence>